<dbReference type="Gene3D" id="3.30.460.10">
    <property type="entry name" value="Beta Polymerase, domain 2"/>
    <property type="match status" value="1"/>
</dbReference>
<evidence type="ECO:0000256" key="2">
    <source>
        <dbReference type="ARBA" id="ARBA00022588"/>
    </source>
</evidence>
<name>A0A5F8HG58_MONDO</name>
<dbReference type="SUPFAM" id="SSF81631">
    <property type="entry name" value="PAP/OAS1 substrate-binding domain"/>
    <property type="match status" value="1"/>
</dbReference>
<dbReference type="KEGG" id="mdo:100025644"/>
<organism evidence="7 8">
    <name type="scientific">Monodelphis domestica</name>
    <name type="common">Gray short-tailed opossum</name>
    <dbReference type="NCBI Taxonomy" id="13616"/>
    <lineage>
        <taxon>Eukaryota</taxon>
        <taxon>Metazoa</taxon>
        <taxon>Chordata</taxon>
        <taxon>Craniata</taxon>
        <taxon>Vertebrata</taxon>
        <taxon>Euteleostomi</taxon>
        <taxon>Mammalia</taxon>
        <taxon>Metatheria</taxon>
        <taxon>Didelphimorphia</taxon>
        <taxon>Didelphidae</taxon>
        <taxon>Monodelphis</taxon>
    </lineage>
</organism>
<reference evidence="7 8" key="1">
    <citation type="journal article" date="2007" name="Nature">
        <title>Genome of the marsupial Monodelphis domestica reveals innovation in non-coding sequences.</title>
        <authorList>
            <person name="Mikkelsen T.S."/>
            <person name="Wakefield M.J."/>
            <person name="Aken B."/>
            <person name="Amemiya C.T."/>
            <person name="Chang J.L."/>
            <person name="Duke S."/>
            <person name="Garber M."/>
            <person name="Gentles A.J."/>
            <person name="Goodstadt L."/>
            <person name="Heger A."/>
            <person name="Jurka J."/>
            <person name="Kamal M."/>
            <person name="Mauceli E."/>
            <person name="Searle S.M."/>
            <person name="Sharpe T."/>
            <person name="Baker M.L."/>
            <person name="Batzer M.A."/>
            <person name="Benos P.V."/>
            <person name="Belov K."/>
            <person name="Clamp M."/>
            <person name="Cook A."/>
            <person name="Cuff J."/>
            <person name="Das R."/>
            <person name="Davidow L."/>
            <person name="Deakin J.E."/>
            <person name="Fazzari M.J."/>
            <person name="Glass J.L."/>
            <person name="Grabherr M."/>
            <person name="Greally J.M."/>
            <person name="Gu W."/>
            <person name="Hore T.A."/>
            <person name="Huttley G.A."/>
            <person name="Kleber M."/>
            <person name="Jirtle R.L."/>
            <person name="Koina E."/>
            <person name="Lee J.T."/>
            <person name="Mahony S."/>
            <person name="Marra M.A."/>
            <person name="Miller R.D."/>
            <person name="Nicholls R.D."/>
            <person name="Oda M."/>
            <person name="Papenfuss A.T."/>
            <person name="Parra Z.E."/>
            <person name="Pollock D.D."/>
            <person name="Ray D.A."/>
            <person name="Schein J.E."/>
            <person name="Speed T.P."/>
            <person name="Thompson K."/>
            <person name="VandeBerg J.L."/>
            <person name="Wade C.M."/>
            <person name="Walker J.A."/>
            <person name="Waters P.D."/>
            <person name="Webber C."/>
            <person name="Weidman J.R."/>
            <person name="Xie X."/>
            <person name="Zody M.C."/>
            <person name="Baldwin J."/>
            <person name="Abdouelleil A."/>
            <person name="Abdulkadir J."/>
            <person name="Abebe A."/>
            <person name="Abera B."/>
            <person name="Abreu J."/>
            <person name="Acer S.C."/>
            <person name="Aftuck L."/>
            <person name="Alexander A."/>
            <person name="An P."/>
            <person name="Anderson E."/>
            <person name="Anderson S."/>
            <person name="Arachi H."/>
            <person name="Azer M."/>
            <person name="Bachantsang P."/>
            <person name="Barry A."/>
            <person name="Bayul T."/>
            <person name="Berlin A."/>
            <person name="Bessette D."/>
            <person name="Bloom T."/>
            <person name="Bloom T."/>
            <person name="Boguslavskiy L."/>
            <person name="Bonnet C."/>
            <person name="Boukhgalter B."/>
            <person name="Bourzgui I."/>
            <person name="Brown A."/>
            <person name="Cahill P."/>
            <person name="Channer S."/>
            <person name="Cheshatsang Y."/>
            <person name="Chuda L."/>
            <person name="Citroen M."/>
            <person name="Collymore A."/>
            <person name="Cooke P."/>
            <person name="Costello M."/>
            <person name="D'Aco K."/>
            <person name="Daza R."/>
            <person name="De Haan G."/>
            <person name="DeGray S."/>
            <person name="DeMaso C."/>
            <person name="Dhargay N."/>
            <person name="Dooley K."/>
            <person name="Dooley E."/>
            <person name="Doricent M."/>
            <person name="Dorje P."/>
            <person name="Dorjee K."/>
            <person name="Dupes A."/>
            <person name="Elong R."/>
            <person name="Falk J."/>
            <person name="Farina A."/>
            <person name="Faro S."/>
            <person name="Ferguson D."/>
            <person name="Fisher S."/>
            <person name="Foley C.D."/>
            <person name="Franke A."/>
            <person name="Friedrich D."/>
            <person name="Gadbois L."/>
            <person name="Gearin G."/>
            <person name="Gearin C.R."/>
            <person name="Giannoukos G."/>
            <person name="Goode T."/>
            <person name="Graham J."/>
            <person name="Grandbois E."/>
            <person name="Grewal S."/>
            <person name="Gyaltsen K."/>
            <person name="Hafez N."/>
            <person name="Hagos B."/>
            <person name="Hall J."/>
            <person name="Henson C."/>
            <person name="Hollinger A."/>
            <person name="Honan T."/>
            <person name="Huard M.D."/>
            <person name="Hughes L."/>
            <person name="Hurhula B."/>
            <person name="Husby M.E."/>
            <person name="Kamat A."/>
            <person name="Kanga B."/>
            <person name="Kashin S."/>
            <person name="Khazanovich D."/>
            <person name="Kisner P."/>
            <person name="Lance K."/>
            <person name="Lara M."/>
            <person name="Lee W."/>
            <person name="Lennon N."/>
            <person name="Letendre F."/>
            <person name="LeVine R."/>
            <person name="Lipovsky A."/>
            <person name="Liu X."/>
            <person name="Liu J."/>
            <person name="Liu S."/>
            <person name="Lokyitsang T."/>
            <person name="Lokyitsang Y."/>
            <person name="Lubonja R."/>
            <person name="Lui A."/>
            <person name="MacDonald P."/>
            <person name="Magnisalis V."/>
            <person name="Maru K."/>
            <person name="Matthews C."/>
            <person name="McCusker W."/>
            <person name="McDonough S."/>
            <person name="Mehta T."/>
            <person name="Meldrim J."/>
            <person name="Meneus L."/>
            <person name="Mihai O."/>
            <person name="Mihalev A."/>
            <person name="Mihova T."/>
            <person name="Mittelman R."/>
            <person name="Mlenga V."/>
            <person name="Montmayeur A."/>
            <person name="Mulrain L."/>
            <person name="Navidi A."/>
            <person name="Naylor J."/>
            <person name="Negash T."/>
            <person name="Nguyen T."/>
            <person name="Nguyen N."/>
            <person name="Nicol R."/>
            <person name="Norbu C."/>
            <person name="Norbu N."/>
            <person name="Novod N."/>
            <person name="O'Neill B."/>
            <person name="Osman S."/>
            <person name="Markiewicz E."/>
            <person name="Oyono O.L."/>
            <person name="Patti C."/>
            <person name="Phunkhang P."/>
            <person name="Pierre F."/>
            <person name="Priest M."/>
            <person name="Raghuraman S."/>
            <person name="Rege F."/>
            <person name="Reyes R."/>
            <person name="Rise C."/>
            <person name="Rogov P."/>
            <person name="Ross K."/>
            <person name="Ryan E."/>
            <person name="Settipalli S."/>
            <person name="Shea T."/>
            <person name="Sherpa N."/>
            <person name="Shi L."/>
            <person name="Shih D."/>
            <person name="Sparrow T."/>
            <person name="Spaulding J."/>
            <person name="Stalker J."/>
            <person name="Stange-Thomann N."/>
            <person name="Stavropoulos S."/>
            <person name="Stone C."/>
            <person name="Strader C."/>
            <person name="Tesfaye S."/>
            <person name="Thomson T."/>
            <person name="Thoulutsang Y."/>
            <person name="Thoulutsang D."/>
            <person name="Topham K."/>
            <person name="Topping I."/>
            <person name="Tsamla T."/>
            <person name="Vassiliev H."/>
            <person name="Vo A."/>
            <person name="Wangchuk T."/>
            <person name="Wangdi T."/>
            <person name="Weiand M."/>
            <person name="Wilkinson J."/>
            <person name="Wilson A."/>
            <person name="Yadav S."/>
            <person name="Young G."/>
            <person name="Yu Q."/>
            <person name="Zembek L."/>
            <person name="Zhong D."/>
            <person name="Zimmer A."/>
            <person name="Zwirko Z."/>
            <person name="Jaffe D.B."/>
            <person name="Alvarez P."/>
            <person name="Brockman W."/>
            <person name="Butler J."/>
            <person name="Chin C."/>
            <person name="Gnerre S."/>
            <person name="MacCallum I."/>
            <person name="Graves J.A."/>
            <person name="Ponting C.P."/>
            <person name="Breen M."/>
            <person name="Samollow P.B."/>
            <person name="Lander E.S."/>
            <person name="Lindblad-Toh K."/>
        </authorList>
    </citation>
    <scope>NUCLEOTIDE SEQUENCE [LARGE SCALE GENOMIC DNA]</scope>
</reference>
<keyword evidence="3" id="KW-0391">Immunity</keyword>
<dbReference type="GeneTree" id="ENSGT00510000046406"/>
<dbReference type="STRING" id="13616.ENSMODP00000058152"/>
<dbReference type="InterPro" id="IPR029071">
    <property type="entry name" value="Ubiquitin-like_domsf"/>
</dbReference>
<dbReference type="FunFam" id="3.10.20.90:FF:000511">
    <property type="entry name" value="Uncharacterized protein"/>
    <property type="match status" value="1"/>
</dbReference>
<keyword evidence="2" id="KW-0399">Innate immunity</keyword>
<dbReference type="InterPro" id="IPR006117">
    <property type="entry name" value="2-5OAS_C_CS"/>
</dbReference>
<dbReference type="GO" id="GO:0070106">
    <property type="term" value="P:interleukin-27-mediated signaling pathway"/>
    <property type="evidence" value="ECO:0000318"/>
    <property type="project" value="GO_Central"/>
</dbReference>
<dbReference type="Proteomes" id="UP000002280">
    <property type="component" value="Chromosome 3"/>
</dbReference>
<dbReference type="PANTHER" id="PTHR11258:SF16">
    <property type="entry name" value="2'-5'-OLIGOADENYLATE SYNTHASE-LIKE PROTEIN"/>
    <property type="match status" value="1"/>
</dbReference>
<dbReference type="FunFam" id="1.10.1410.20:FF:000001">
    <property type="entry name" value="2'-5'-oligoadenylate synthetase 1"/>
    <property type="match status" value="1"/>
</dbReference>
<evidence type="ECO:0000256" key="3">
    <source>
        <dbReference type="ARBA" id="ARBA00022859"/>
    </source>
</evidence>
<dbReference type="InterPro" id="IPR000626">
    <property type="entry name" value="Ubiquitin-like_dom"/>
</dbReference>
<dbReference type="InterPro" id="IPR018952">
    <property type="entry name" value="2-5-oligoAdlate_synth_1_dom2/C"/>
</dbReference>
<keyword evidence="8" id="KW-1185">Reference proteome</keyword>
<dbReference type="GO" id="GO:0005654">
    <property type="term" value="C:nucleoplasm"/>
    <property type="evidence" value="ECO:0000318"/>
    <property type="project" value="GO_Central"/>
</dbReference>
<accession>A0A5F8HG58</accession>
<dbReference type="GeneID" id="100025644"/>
<dbReference type="Bgee" id="ENSMODG00000002922">
    <property type="expression patterns" value="Expressed in ovary and 15 other cell types or tissues"/>
</dbReference>
<proteinExistence type="inferred from homology"/>
<evidence type="ECO:0000256" key="5">
    <source>
        <dbReference type="ARBA" id="ARBA00023118"/>
    </source>
</evidence>
<dbReference type="InParanoid" id="A0A5F8HG58"/>
<dbReference type="CDD" id="cd16103">
    <property type="entry name" value="Ubl2_OASL"/>
    <property type="match status" value="1"/>
</dbReference>
<evidence type="ECO:0000313" key="8">
    <source>
        <dbReference type="Proteomes" id="UP000002280"/>
    </source>
</evidence>
<dbReference type="PROSITE" id="PS00833">
    <property type="entry name" value="25A_SYNTH_2"/>
    <property type="match status" value="1"/>
</dbReference>
<sequence>MERSGSLFDTPAERLDAFVAQELLPNKELKDEIDDAYRRAQGFLRDRCFRSPEPRVLKMVKAGPVMTGTMLKYETEVQIVVFLDCFQSYRSEADYHQEMIRLMKDRLQRCWKSLAYSIDDIWLDSDIPGSLVFRIQSRMTSEPISVAILPAYNALGSCRLTEPPPPEIYVDLIKAKGLPGEFSPSFIQLQKSFIKSHPVKLKSLLRLVKHWYLKHLKFHCPKAPLPPIYALELLTIYAWEMGTNSAENFNLSRGFVSVMELLLDYKGICIYWTTYYSFQNQIIGNFVKQQLKKERPVILDPVDPTHNVGEGKRWDLVAQRASQCLKQICCLDKDDYRIPAWDVKRARSIQVTVRRQNQKTLTIWVDPYDPIHQVKQQPELACLLIEEHSFLSFQEPGCGEQQQLRNHYCLADYGIFSDVTIWLSGRVTSEIQLFIRFSRSRTYGYSLRSNDFIGKLMRMIEENEGLSPEDHILMFQGQPLQMGFSLEYYGIQEGDTLVISERRVSQASFLRKEQQVRYFF</sequence>
<comment type="similarity">
    <text evidence="1">Belongs to the 2-5A synthase family.</text>
</comment>
<reference evidence="7" key="2">
    <citation type="submission" date="2025-08" db="UniProtKB">
        <authorList>
            <consortium name="Ensembl"/>
        </authorList>
    </citation>
    <scope>IDENTIFICATION</scope>
</reference>
<dbReference type="SMART" id="SM00213">
    <property type="entry name" value="UBQ"/>
    <property type="match status" value="2"/>
</dbReference>
<evidence type="ECO:0000256" key="1">
    <source>
        <dbReference type="ARBA" id="ARBA00009526"/>
    </source>
</evidence>
<dbReference type="Gene3D" id="3.10.20.90">
    <property type="entry name" value="Phosphatidylinositol 3-kinase Catalytic Subunit, Chain A, domain 1"/>
    <property type="match status" value="2"/>
</dbReference>
<dbReference type="CDD" id="cd01811">
    <property type="entry name" value="Ubl1_OASL"/>
    <property type="match status" value="1"/>
</dbReference>
<dbReference type="PROSITE" id="PS50152">
    <property type="entry name" value="25A_SYNTH_3"/>
    <property type="match status" value="1"/>
</dbReference>
<evidence type="ECO:0000259" key="6">
    <source>
        <dbReference type="PROSITE" id="PS50053"/>
    </source>
</evidence>
<dbReference type="GO" id="GO:0060337">
    <property type="term" value="P:type I interferon-mediated signaling pathway"/>
    <property type="evidence" value="ECO:0000318"/>
    <property type="project" value="GO_Central"/>
</dbReference>
<dbReference type="GO" id="GO:0005829">
    <property type="term" value="C:cytosol"/>
    <property type="evidence" value="ECO:0000318"/>
    <property type="project" value="GO_Central"/>
</dbReference>
<dbReference type="Pfam" id="PF10421">
    <property type="entry name" value="OAS1_C"/>
    <property type="match status" value="1"/>
</dbReference>
<dbReference type="AlphaFoldDB" id="A0A5F8HG58"/>
<dbReference type="PANTHER" id="PTHR11258">
    <property type="entry name" value="2-5 OLIGOADENYLATE SYNTHETASE"/>
    <property type="match status" value="1"/>
</dbReference>
<dbReference type="FunFam" id="3.30.460.10:FF:000007">
    <property type="entry name" value="2'-5'-oligoadenylate synthetase 1"/>
    <property type="match status" value="1"/>
</dbReference>
<dbReference type="GO" id="GO:0001730">
    <property type="term" value="F:2'-5'-oligoadenylate synthetase activity"/>
    <property type="evidence" value="ECO:0000318"/>
    <property type="project" value="GO_Central"/>
</dbReference>
<feature type="domain" description="Ubiquitin-like" evidence="6">
    <location>
        <begin position="431"/>
        <end position="506"/>
    </location>
</feature>
<dbReference type="SUPFAM" id="SSF54236">
    <property type="entry name" value="Ubiquitin-like"/>
    <property type="match status" value="2"/>
</dbReference>
<dbReference type="FunCoup" id="A0A5F8HG58">
    <property type="interactions" value="318"/>
</dbReference>
<reference evidence="7" key="3">
    <citation type="submission" date="2025-09" db="UniProtKB">
        <authorList>
            <consortium name="Ensembl"/>
        </authorList>
    </citation>
    <scope>IDENTIFICATION</scope>
</reference>
<dbReference type="PROSITE" id="PS50053">
    <property type="entry name" value="UBIQUITIN_2"/>
    <property type="match status" value="1"/>
</dbReference>
<evidence type="ECO:0000313" key="7">
    <source>
        <dbReference type="Ensembl" id="ENSMODP00000058152.1"/>
    </source>
</evidence>
<dbReference type="InterPro" id="IPR043519">
    <property type="entry name" value="NT_sf"/>
</dbReference>
<dbReference type="Pfam" id="PF00240">
    <property type="entry name" value="ubiquitin"/>
    <property type="match status" value="1"/>
</dbReference>
<dbReference type="OrthoDB" id="1885901at2759"/>
<dbReference type="Ensembl" id="ENSMODT00000077854.1">
    <property type="protein sequence ID" value="ENSMODP00000058152.1"/>
    <property type="gene ID" value="ENSMODG00000002922.4"/>
</dbReference>
<evidence type="ECO:0000256" key="4">
    <source>
        <dbReference type="ARBA" id="ARBA00022884"/>
    </source>
</evidence>
<keyword evidence="4" id="KW-0694">RNA-binding</keyword>
<dbReference type="GO" id="GO:0045071">
    <property type="term" value="P:negative regulation of viral genome replication"/>
    <property type="evidence" value="ECO:0000318"/>
    <property type="project" value="GO_Central"/>
</dbReference>
<dbReference type="GO" id="GO:0003725">
    <property type="term" value="F:double-stranded RNA binding"/>
    <property type="evidence" value="ECO:0000318"/>
    <property type="project" value="GO_Central"/>
</dbReference>
<dbReference type="SUPFAM" id="SSF81301">
    <property type="entry name" value="Nucleotidyltransferase"/>
    <property type="match status" value="1"/>
</dbReference>
<protein>
    <submittedName>
        <fullName evidence="7">2'-5'-oligoadenylate synthase-like protein 1</fullName>
    </submittedName>
</protein>
<dbReference type="GO" id="GO:0140374">
    <property type="term" value="P:antiviral innate immune response"/>
    <property type="evidence" value="ECO:0000318"/>
    <property type="project" value="GO_Central"/>
</dbReference>
<keyword evidence="5" id="KW-0051">Antiviral defense</keyword>
<dbReference type="GO" id="GO:0016020">
    <property type="term" value="C:membrane"/>
    <property type="evidence" value="ECO:0000318"/>
    <property type="project" value="GO_Central"/>
</dbReference>
<dbReference type="Gene3D" id="1.10.1410.20">
    <property type="entry name" value="2'-5'-oligoadenylate synthetase 1, domain 2"/>
    <property type="match status" value="1"/>
</dbReference>